<dbReference type="Proteomes" id="UP000887565">
    <property type="component" value="Unplaced"/>
</dbReference>
<evidence type="ECO:0000313" key="2">
    <source>
        <dbReference type="Proteomes" id="UP000887565"/>
    </source>
</evidence>
<proteinExistence type="predicted"/>
<dbReference type="WBParaSite" id="nRc.2.0.1.t15484-RA">
    <property type="protein sequence ID" value="nRc.2.0.1.t15484-RA"/>
    <property type="gene ID" value="nRc.2.0.1.g15484"/>
</dbReference>
<organism evidence="2 3">
    <name type="scientific">Romanomermis culicivorax</name>
    <name type="common">Nematode worm</name>
    <dbReference type="NCBI Taxonomy" id="13658"/>
    <lineage>
        <taxon>Eukaryota</taxon>
        <taxon>Metazoa</taxon>
        <taxon>Ecdysozoa</taxon>
        <taxon>Nematoda</taxon>
        <taxon>Enoplea</taxon>
        <taxon>Dorylaimia</taxon>
        <taxon>Mermithida</taxon>
        <taxon>Mermithoidea</taxon>
        <taxon>Mermithidae</taxon>
        <taxon>Romanomermis</taxon>
    </lineage>
</organism>
<feature type="compositionally biased region" description="Polar residues" evidence="1">
    <location>
        <begin position="40"/>
        <end position="69"/>
    </location>
</feature>
<dbReference type="AlphaFoldDB" id="A0A915INN7"/>
<evidence type="ECO:0000256" key="1">
    <source>
        <dbReference type="SAM" id="MobiDB-lite"/>
    </source>
</evidence>
<accession>A0A915INN7</accession>
<protein>
    <submittedName>
        <fullName evidence="3">Uncharacterized protein</fullName>
    </submittedName>
</protein>
<evidence type="ECO:0000313" key="3">
    <source>
        <dbReference type="WBParaSite" id="nRc.2.0.1.t15484-RA"/>
    </source>
</evidence>
<reference evidence="3" key="1">
    <citation type="submission" date="2022-11" db="UniProtKB">
        <authorList>
            <consortium name="WormBaseParasite"/>
        </authorList>
    </citation>
    <scope>IDENTIFICATION</scope>
</reference>
<feature type="compositionally biased region" description="Basic residues" evidence="1">
    <location>
        <begin position="21"/>
        <end position="39"/>
    </location>
</feature>
<keyword evidence="2" id="KW-1185">Reference proteome</keyword>
<name>A0A915INN7_ROMCU</name>
<feature type="region of interest" description="Disordered" evidence="1">
    <location>
        <begin position="1"/>
        <end position="137"/>
    </location>
</feature>
<feature type="compositionally biased region" description="Basic and acidic residues" evidence="1">
    <location>
        <begin position="85"/>
        <end position="100"/>
    </location>
</feature>
<sequence length="153" mass="17268">MPTPSTSRTDCGKTPSERTMKCCKQRAKQRAKSKQRKMASHTSSSTGMASQPKVTPVKQSNTLKKTGTPGSKVRFLSTPNDSYPCDDHHHRERDQSRCQDGDTYDSCNHDHRSTAPHHHTQSEQARQPHSLGFYEEGHPHAFAPFTAKFDQLY</sequence>